<feature type="compositionally biased region" description="Polar residues" evidence="2">
    <location>
        <begin position="449"/>
        <end position="476"/>
    </location>
</feature>
<dbReference type="AlphaFoldDB" id="A0A226DY83"/>
<feature type="compositionally biased region" description="Polar residues" evidence="2">
    <location>
        <begin position="426"/>
        <end position="435"/>
    </location>
</feature>
<feature type="compositionally biased region" description="Polar residues" evidence="2">
    <location>
        <begin position="126"/>
        <end position="136"/>
    </location>
</feature>
<evidence type="ECO:0000256" key="2">
    <source>
        <dbReference type="SAM" id="MobiDB-lite"/>
    </source>
</evidence>
<reference evidence="4 5" key="1">
    <citation type="submission" date="2015-12" db="EMBL/GenBank/DDBJ databases">
        <title>The genome of Folsomia candida.</title>
        <authorList>
            <person name="Faddeeva A."/>
            <person name="Derks M.F."/>
            <person name="Anvar Y."/>
            <person name="Smit S."/>
            <person name="Van Straalen N."/>
            <person name="Roelofs D."/>
        </authorList>
    </citation>
    <scope>NUCLEOTIDE SEQUENCE [LARGE SCALE GENOMIC DNA]</scope>
    <source>
        <strain evidence="4 5">VU population</strain>
        <tissue evidence="4">Whole body</tissue>
    </source>
</reference>
<feature type="compositionally biased region" description="Polar residues" evidence="2">
    <location>
        <begin position="270"/>
        <end position="289"/>
    </location>
</feature>
<evidence type="ECO:0000313" key="4">
    <source>
        <dbReference type="EMBL" id="OXA50179.1"/>
    </source>
</evidence>
<feature type="transmembrane region" description="Helical" evidence="3">
    <location>
        <begin position="26"/>
        <end position="45"/>
    </location>
</feature>
<dbReference type="GO" id="GO:0042302">
    <property type="term" value="F:structural constituent of cuticle"/>
    <property type="evidence" value="ECO:0007669"/>
    <property type="project" value="UniProtKB-UniRule"/>
</dbReference>
<dbReference type="Proteomes" id="UP000198287">
    <property type="component" value="Unassembled WGS sequence"/>
</dbReference>
<dbReference type="InterPro" id="IPR000618">
    <property type="entry name" value="Insect_cuticle"/>
</dbReference>
<feature type="compositionally biased region" description="Polar residues" evidence="2">
    <location>
        <begin position="213"/>
        <end position="235"/>
    </location>
</feature>
<feature type="region of interest" description="Disordered" evidence="2">
    <location>
        <begin position="650"/>
        <end position="676"/>
    </location>
</feature>
<evidence type="ECO:0000313" key="5">
    <source>
        <dbReference type="Proteomes" id="UP000198287"/>
    </source>
</evidence>
<evidence type="ECO:0000256" key="3">
    <source>
        <dbReference type="SAM" id="Phobius"/>
    </source>
</evidence>
<keyword evidence="3" id="KW-0472">Membrane</keyword>
<gene>
    <name evidence="4" type="ORF">Fcan01_15137</name>
</gene>
<keyword evidence="1" id="KW-0193">Cuticle</keyword>
<feature type="region of interest" description="Disordered" evidence="2">
    <location>
        <begin position="592"/>
        <end position="614"/>
    </location>
</feature>
<keyword evidence="3" id="KW-0812">Transmembrane</keyword>
<feature type="compositionally biased region" description="Low complexity" evidence="2">
    <location>
        <begin position="193"/>
        <end position="211"/>
    </location>
</feature>
<comment type="caution">
    <text evidence="4">The sequence shown here is derived from an EMBL/GenBank/DDBJ whole genome shotgun (WGS) entry which is preliminary data.</text>
</comment>
<sequence>MVRGVLFNWDFELDFDMIVKSVRQTISILAWTWALFIFFLSYFGQGGGDYNHVNNDMEDVPIHPAPLFSSVFVPILRLLLVASTLGQTEKKNKALSDETPPGSAGHHGSVQSGQFLLTNNENYGLQISHTPYSSNPAEEEQLPKAQKLRQQQYQNAVPAGGETFCAGCTSLSNPQQDEQYYNNNAQQPQNAYAVPVQQKQQRYQRPQQVPYSTGHNSNIGNNAIQQQQPGYSYSVNLEGPSGGQRDSSWGWNSWNQQQQPQAQVRASQPMQQYQWGQRNPPNQQKQQVRSGWVPPQQHQQYHRELTAPAVQQHLRINDDGQYSFGYNAADSSRQEQRGLDGTVSGSYAYTDGTGQQVQVDYRASPEQGYQAFGPSIPNPAPVPQFQVPAVPQDTPEVQAARAQFFEAYNQQLKFIEDAKARAIEAQQTSASNKSDNVVAVHATGKDNKNTTTPSSSEDQDATTTNQPNKQFNSTDFKNLPEPIAIPDKNGVNPGPENQEDDELENDAVVIGREDEEPSSVPAAVKVPPKTVTPPNQQPNQDAPPQAGYSFSVLVGDQGGANYGGYNQNQWPQWGSQYQYQQQQPFTVGYQYPAPQEQNNPVAMAPPPAPVDSSYQFSHMVGVPQQQALGYHPQQQSQQQQQYQISVPNQANTVSGNTQSNTDQPPNHVGGDDKTRATQPGYFYYVSVGGSPHYMTSNNDAFTSKFPTSLKAHLAGSIPMDARHDPQVPHQNMGMVQNQVGTKPNPPVYVDMDTSPGYQGYTSSNNGAQKQQSVAIVGFIPGAFVSVRNGGFVSVNSAAVAQTGNGGGGTRVRFGNNPSNDQTGSNDGHQFPLLIFNNQNQ</sequence>
<dbReference type="PROSITE" id="PS51155">
    <property type="entry name" value="CHIT_BIND_RR_2"/>
    <property type="match status" value="1"/>
</dbReference>
<feature type="region of interest" description="Disordered" evidence="2">
    <location>
        <begin position="91"/>
        <end position="111"/>
    </location>
</feature>
<feature type="region of interest" description="Disordered" evidence="2">
    <location>
        <begin position="800"/>
        <end position="840"/>
    </location>
</feature>
<dbReference type="STRING" id="158441.A0A226DY83"/>
<feature type="region of interest" description="Disordered" evidence="2">
    <location>
        <begin position="426"/>
        <end position="548"/>
    </location>
</feature>
<dbReference type="OrthoDB" id="6515429at2759"/>
<name>A0A226DY83_FOLCA</name>
<keyword evidence="3" id="KW-1133">Transmembrane helix</keyword>
<dbReference type="OMA" id="QNSASHD"/>
<keyword evidence="5" id="KW-1185">Reference proteome</keyword>
<feature type="compositionally biased region" description="Polar residues" evidence="2">
    <location>
        <begin position="650"/>
        <end position="664"/>
    </location>
</feature>
<feature type="compositionally biased region" description="Low complexity" evidence="2">
    <location>
        <begin position="251"/>
        <end position="269"/>
    </location>
</feature>
<protein>
    <submittedName>
        <fullName evidence="4">Cuticle protein 6</fullName>
    </submittedName>
</protein>
<feature type="region of interest" description="Disordered" evidence="2">
    <location>
        <begin position="126"/>
        <end position="154"/>
    </location>
</feature>
<organism evidence="4 5">
    <name type="scientific">Folsomia candida</name>
    <name type="common">Springtail</name>
    <dbReference type="NCBI Taxonomy" id="158441"/>
    <lineage>
        <taxon>Eukaryota</taxon>
        <taxon>Metazoa</taxon>
        <taxon>Ecdysozoa</taxon>
        <taxon>Arthropoda</taxon>
        <taxon>Hexapoda</taxon>
        <taxon>Collembola</taxon>
        <taxon>Entomobryomorpha</taxon>
        <taxon>Isotomoidea</taxon>
        <taxon>Isotomidae</taxon>
        <taxon>Proisotominae</taxon>
        <taxon>Folsomia</taxon>
    </lineage>
</organism>
<evidence type="ECO:0000256" key="1">
    <source>
        <dbReference type="PROSITE-ProRule" id="PRU00497"/>
    </source>
</evidence>
<feature type="compositionally biased region" description="Polar residues" evidence="2">
    <location>
        <begin position="817"/>
        <end position="827"/>
    </location>
</feature>
<proteinExistence type="predicted"/>
<dbReference type="Pfam" id="PF00379">
    <property type="entry name" value="Chitin_bind_4"/>
    <property type="match status" value="1"/>
</dbReference>
<accession>A0A226DY83</accession>
<dbReference type="EMBL" id="LNIX01000009">
    <property type="protein sequence ID" value="OXA50179.1"/>
    <property type="molecule type" value="Genomic_DNA"/>
</dbReference>
<feature type="region of interest" description="Disordered" evidence="2">
    <location>
        <begin position="193"/>
        <end position="300"/>
    </location>
</feature>
<feature type="compositionally biased region" description="Low complexity" evidence="2">
    <location>
        <begin position="518"/>
        <end position="546"/>
    </location>
</feature>